<evidence type="ECO:0000313" key="1">
    <source>
        <dbReference type="EMBL" id="CDG96970.1"/>
    </source>
</evidence>
<protein>
    <submittedName>
        <fullName evidence="1">Uncharacterized protein</fullName>
    </submittedName>
</protein>
<dbReference type="Proteomes" id="UP000028511">
    <property type="component" value="Unassembled WGS sequence"/>
</dbReference>
<proteinExistence type="predicted"/>
<dbReference type="RefSeq" id="WP_038217433.1">
    <property type="nucleotide sequence ID" value="NZ_CAWLWN010000205.1"/>
</dbReference>
<reference evidence="1" key="1">
    <citation type="submission" date="2013-07" db="EMBL/GenBank/DDBJ databases">
        <title>Sub-species coevolution in mutualistic symbiosis.</title>
        <authorList>
            <person name="Murfin K."/>
            <person name="Klassen J."/>
            <person name="Lee M."/>
            <person name="Forst S."/>
            <person name="Stock P."/>
            <person name="Goodrich-Blair H."/>
        </authorList>
    </citation>
    <scope>NUCLEOTIDE SEQUENCE [LARGE SCALE GENOMIC DNA]</scope>
    <source>
        <strain evidence="1">Puntauvense</strain>
    </source>
</reference>
<sequence>MKNWTVSLIVTEPKVLVVSSRGIDRLIERGLNKNNFLGWSMFLGSPVWKITATKMNHYLNIDYPYKYGQYRSKIEMLANCPELK</sequence>
<dbReference type="AlphaFoldDB" id="A0A077NGN3"/>
<dbReference type="HOGENOM" id="CLU_2526705_0_0_6"/>
<evidence type="ECO:0000313" key="2">
    <source>
        <dbReference type="Proteomes" id="UP000028511"/>
    </source>
</evidence>
<dbReference type="EMBL" id="CBSW010000160">
    <property type="protein sequence ID" value="CDG96970.1"/>
    <property type="molecule type" value="Genomic_DNA"/>
</dbReference>
<gene>
    <name evidence="1" type="ORF">XBP1_2420012</name>
</gene>
<comment type="caution">
    <text evidence="1">The sequence shown here is derived from an EMBL/GenBank/DDBJ whole genome shotgun (WGS) entry which is preliminary data.</text>
</comment>
<accession>A0A077NGN3</accession>
<name>A0A077NGN3_XENBV</name>
<organism evidence="1 2">
    <name type="scientific">Xenorhabdus bovienii str. puntauvense</name>
    <dbReference type="NCBI Taxonomy" id="1398201"/>
    <lineage>
        <taxon>Bacteria</taxon>
        <taxon>Pseudomonadati</taxon>
        <taxon>Pseudomonadota</taxon>
        <taxon>Gammaproteobacteria</taxon>
        <taxon>Enterobacterales</taxon>
        <taxon>Morganellaceae</taxon>
        <taxon>Xenorhabdus</taxon>
    </lineage>
</organism>